<dbReference type="STRING" id="765257.A0A0C9ZCQ4"/>
<accession>A0A0C9ZCQ4</accession>
<dbReference type="AlphaFoldDB" id="A0A0C9ZCQ4"/>
<reference evidence="1 2" key="1">
    <citation type="submission" date="2014-04" db="EMBL/GenBank/DDBJ databases">
        <authorList>
            <consortium name="DOE Joint Genome Institute"/>
            <person name="Kuo A."/>
            <person name="Kohler A."/>
            <person name="Costa M.D."/>
            <person name="Nagy L.G."/>
            <person name="Floudas D."/>
            <person name="Copeland A."/>
            <person name="Barry K.W."/>
            <person name="Cichocki N."/>
            <person name="Veneault-Fourrey C."/>
            <person name="LaButti K."/>
            <person name="Lindquist E.A."/>
            <person name="Lipzen A."/>
            <person name="Lundell T."/>
            <person name="Morin E."/>
            <person name="Murat C."/>
            <person name="Sun H."/>
            <person name="Tunlid A."/>
            <person name="Henrissat B."/>
            <person name="Grigoriev I.V."/>
            <person name="Hibbett D.S."/>
            <person name="Martin F."/>
            <person name="Nordberg H.P."/>
            <person name="Cantor M.N."/>
            <person name="Hua S.X."/>
        </authorList>
    </citation>
    <scope>NUCLEOTIDE SEQUENCE [LARGE SCALE GENOMIC DNA]</scope>
    <source>
        <strain evidence="1 2">441</strain>
    </source>
</reference>
<organism evidence="1 2">
    <name type="scientific">Pisolithus microcarpus 441</name>
    <dbReference type="NCBI Taxonomy" id="765257"/>
    <lineage>
        <taxon>Eukaryota</taxon>
        <taxon>Fungi</taxon>
        <taxon>Dikarya</taxon>
        <taxon>Basidiomycota</taxon>
        <taxon>Agaricomycotina</taxon>
        <taxon>Agaricomycetes</taxon>
        <taxon>Agaricomycetidae</taxon>
        <taxon>Boletales</taxon>
        <taxon>Sclerodermatineae</taxon>
        <taxon>Pisolithaceae</taxon>
        <taxon>Pisolithus</taxon>
    </lineage>
</organism>
<dbReference type="EMBL" id="KN833770">
    <property type="protein sequence ID" value="KIK20227.1"/>
    <property type="molecule type" value="Genomic_DNA"/>
</dbReference>
<dbReference type="PANTHER" id="PTHR45786:SF74">
    <property type="entry name" value="ATP-DEPENDENT DNA HELICASE"/>
    <property type="match status" value="1"/>
</dbReference>
<protein>
    <submittedName>
        <fullName evidence="1">Uncharacterized protein</fullName>
    </submittedName>
</protein>
<keyword evidence="2" id="KW-1185">Reference proteome</keyword>
<reference evidence="2" key="2">
    <citation type="submission" date="2015-01" db="EMBL/GenBank/DDBJ databases">
        <title>Evolutionary Origins and Diversification of the Mycorrhizal Mutualists.</title>
        <authorList>
            <consortium name="DOE Joint Genome Institute"/>
            <consortium name="Mycorrhizal Genomics Consortium"/>
            <person name="Kohler A."/>
            <person name="Kuo A."/>
            <person name="Nagy L.G."/>
            <person name="Floudas D."/>
            <person name="Copeland A."/>
            <person name="Barry K.W."/>
            <person name="Cichocki N."/>
            <person name="Veneault-Fourrey C."/>
            <person name="LaButti K."/>
            <person name="Lindquist E.A."/>
            <person name="Lipzen A."/>
            <person name="Lundell T."/>
            <person name="Morin E."/>
            <person name="Murat C."/>
            <person name="Riley R."/>
            <person name="Ohm R."/>
            <person name="Sun H."/>
            <person name="Tunlid A."/>
            <person name="Henrissat B."/>
            <person name="Grigoriev I.V."/>
            <person name="Hibbett D.S."/>
            <person name="Martin F."/>
        </authorList>
    </citation>
    <scope>NUCLEOTIDE SEQUENCE [LARGE SCALE GENOMIC DNA]</scope>
    <source>
        <strain evidence="2">441</strain>
    </source>
</reference>
<dbReference type="PANTHER" id="PTHR45786">
    <property type="entry name" value="DNA BINDING PROTEIN-LIKE"/>
    <property type="match status" value="1"/>
</dbReference>
<evidence type="ECO:0000313" key="1">
    <source>
        <dbReference type="EMBL" id="KIK20227.1"/>
    </source>
</evidence>
<dbReference type="HOGENOM" id="CLU_144954_0_0_1"/>
<proteinExistence type="predicted"/>
<dbReference type="OrthoDB" id="2669322at2759"/>
<dbReference type="Proteomes" id="UP000054018">
    <property type="component" value="Unassembled WGS sequence"/>
</dbReference>
<evidence type="ECO:0000313" key="2">
    <source>
        <dbReference type="Proteomes" id="UP000054018"/>
    </source>
</evidence>
<gene>
    <name evidence="1" type="ORF">PISMIDRAFT_13179</name>
</gene>
<sequence>MSFHVHGALHHLIGALIPEAEGEPSYAQLYIYDPQEATERCTCHNPQLDPAIMLSLHTILMDNHPYAPLYKQAHDIMREKPPGEHTDMRVCLTLQQGTDGQRYNLPTVEEIAAVMPGDGSEEQPTSPCLSLPALCSSVSSWGGGLASQHSSA</sequence>
<name>A0A0C9ZCQ4_9AGAM</name>